<protein>
    <recommendedName>
        <fullName evidence="1">DUF4369 domain-containing protein</fullName>
    </recommendedName>
</protein>
<keyword evidence="3" id="KW-1185">Reference proteome</keyword>
<name>A0A8J2Y896_9FLAO</name>
<dbReference type="Proteomes" id="UP000652231">
    <property type="component" value="Unassembled WGS sequence"/>
</dbReference>
<proteinExistence type="predicted"/>
<organism evidence="2 3">
    <name type="scientific">Planktosalinus lacus</name>
    <dbReference type="NCBI Taxonomy" id="1526573"/>
    <lineage>
        <taxon>Bacteria</taxon>
        <taxon>Pseudomonadati</taxon>
        <taxon>Bacteroidota</taxon>
        <taxon>Flavobacteriia</taxon>
        <taxon>Flavobacteriales</taxon>
        <taxon>Flavobacteriaceae</taxon>
        <taxon>Planktosalinus</taxon>
    </lineage>
</organism>
<accession>A0A8J2Y896</accession>
<evidence type="ECO:0000313" key="3">
    <source>
        <dbReference type="Proteomes" id="UP000652231"/>
    </source>
</evidence>
<gene>
    <name evidence="2" type="ORF">GCM10011312_25440</name>
</gene>
<dbReference type="EMBL" id="BMGK01000013">
    <property type="protein sequence ID" value="GGE00928.1"/>
    <property type="molecule type" value="Genomic_DNA"/>
</dbReference>
<dbReference type="RefSeq" id="WP_188443147.1">
    <property type="nucleotide sequence ID" value="NZ_BMGK01000013.1"/>
</dbReference>
<dbReference type="InterPro" id="IPR025380">
    <property type="entry name" value="DUF4369"/>
</dbReference>
<dbReference type="Pfam" id="PF14289">
    <property type="entry name" value="DUF4369"/>
    <property type="match status" value="1"/>
</dbReference>
<sequence length="238" mass="27297">MKNYLLVFSTAFLLLVSCSTETKNTHITGVVNGLKKGTLYLEKFQDSTLVTLDSVVLKGSSDFNFSIHLESPEVVYMLLRKTEGTQIEDGIEIFAEPGTVEVNTTLENFESDAEVKGSTNHEKLVDYNKLMRRYSDRSLQLFADNIQAENNSDELRKVEINKEYESLIKSKYMATINFALNHKDYEVAPYLALTEIFDANVKYLDTIYYSLDEKVKVSTYGKQLETFIQERKQLSEKQ</sequence>
<reference evidence="2" key="2">
    <citation type="submission" date="2020-09" db="EMBL/GenBank/DDBJ databases">
        <authorList>
            <person name="Sun Q."/>
            <person name="Zhou Y."/>
        </authorList>
    </citation>
    <scope>NUCLEOTIDE SEQUENCE</scope>
    <source>
        <strain evidence="2">CGMCC 1.12924</strain>
    </source>
</reference>
<dbReference type="PROSITE" id="PS51257">
    <property type="entry name" value="PROKAR_LIPOPROTEIN"/>
    <property type="match status" value="1"/>
</dbReference>
<evidence type="ECO:0000313" key="2">
    <source>
        <dbReference type="EMBL" id="GGE00928.1"/>
    </source>
</evidence>
<feature type="domain" description="DUF4369" evidence="1">
    <location>
        <begin position="26"/>
        <end position="124"/>
    </location>
</feature>
<dbReference type="AlphaFoldDB" id="A0A8J2Y896"/>
<reference evidence="2" key="1">
    <citation type="journal article" date="2014" name="Int. J. Syst. Evol. Microbiol.">
        <title>Complete genome sequence of Corynebacterium casei LMG S-19264T (=DSM 44701T), isolated from a smear-ripened cheese.</title>
        <authorList>
            <consortium name="US DOE Joint Genome Institute (JGI-PGF)"/>
            <person name="Walter F."/>
            <person name="Albersmeier A."/>
            <person name="Kalinowski J."/>
            <person name="Ruckert C."/>
        </authorList>
    </citation>
    <scope>NUCLEOTIDE SEQUENCE</scope>
    <source>
        <strain evidence="2">CGMCC 1.12924</strain>
    </source>
</reference>
<comment type="caution">
    <text evidence="2">The sequence shown here is derived from an EMBL/GenBank/DDBJ whole genome shotgun (WGS) entry which is preliminary data.</text>
</comment>
<evidence type="ECO:0000259" key="1">
    <source>
        <dbReference type="Pfam" id="PF14289"/>
    </source>
</evidence>